<gene>
    <name evidence="1" type="ORF">COY11_03070</name>
</gene>
<name>A0A2M7UG42_9BACT</name>
<dbReference type="EMBL" id="PFOG01000121">
    <property type="protein sequence ID" value="PIZ70186.1"/>
    <property type="molecule type" value="Genomic_DNA"/>
</dbReference>
<evidence type="ECO:0000313" key="1">
    <source>
        <dbReference type="EMBL" id="PIZ70186.1"/>
    </source>
</evidence>
<sequence length="224" mass="26276">MTDGKLYKALIEIGLKDYLKQRGNGNIYQEAHMLKIDSFVKNLLDDQKEILKDKISKKQKETHTQHNDMLHEISIACAFYDKVNFLQEKDEKTPDFCSNNIYVEVKTINNSDVERKRQTELNKGPHCEISPAFTQAEVENIKKEYVDCVGKKFTEHVNKAKEQLNRNGGHIWIVYTIDSPPKFHEKINEEIENRFDEIIKELQIKNLCIKYINFESLRKKIASL</sequence>
<dbReference type="AlphaFoldDB" id="A0A2M7UG42"/>
<proteinExistence type="predicted"/>
<evidence type="ECO:0000313" key="2">
    <source>
        <dbReference type="Proteomes" id="UP000229805"/>
    </source>
</evidence>
<dbReference type="Proteomes" id="UP000229805">
    <property type="component" value="Unassembled WGS sequence"/>
</dbReference>
<reference evidence="2" key="1">
    <citation type="submission" date="2017-09" db="EMBL/GenBank/DDBJ databases">
        <title>Depth-based differentiation of microbial function through sediment-hosted aquifers and enrichment of novel symbionts in the deep terrestrial subsurface.</title>
        <authorList>
            <person name="Probst A.J."/>
            <person name="Ladd B."/>
            <person name="Jarett J.K."/>
            <person name="Geller-Mcgrath D.E."/>
            <person name="Sieber C.M.K."/>
            <person name="Emerson J.B."/>
            <person name="Anantharaman K."/>
            <person name="Thomas B.C."/>
            <person name="Malmstrom R."/>
            <person name="Stieglmeier M."/>
            <person name="Klingl A."/>
            <person name="Woyke T."/>
            <person name="Ryan C.M."/>
            <person name="Banfield J.F."/>
        </authorList>
    </citation>
    <scope>NUCLEOTIDE SEQUENCE [LARGE SCALE GENOMIC DNA]</scope>
</reference>
<protein>
    <submittedName>
        <fullName evidence="1">Uncharacterized protein</fullName>
    </submittedName>
</protein>
<comment type="caution">
    <text evidence="1">The sequence shown here is derived from an EMBL/GenBank/DDBJ whole genome shotgun (WGS) entry which is preliminary data.</text>
</comment>
<organism evidence="1 2">
    <name type="scientific">Candidatus Portnoybacteria bacterium CG_4_10_14_0_2_um_filter_44_20</name>
    <dbReference type="NCBI Taxonomy" id="1974799"/>
    <lineage>
        <taxon>Bacteria</taxon>
        <taxon>Candidatus Portnoyibacteriota</taxon>
    </lineage>
</organism>
<accession>A0A2M7UG42</accession>